<accession>K4KER1</accession>
<dbReference type="OrthoDB" id="5616307at2"/>
<dbReference type="AlphaFoldDB" id="K4KER1"/>
<evidence type="ECO:0000313" key="3">
    <source>
        <dbReference type="Proteomes" id="UP000000466"/>
    </source>
</evidence>
<dbReference type="RefSeq" id="WP_015045599.1">
    <property type="nucleotide sequence ID" value="NC_018868.3"/>
</dbReference>
<dbReference type="InterPro" id="IPR009749">
    <property type="entry name" value="DUF1315"/>
</dbReference>
<dbReference type="EMBL" id="CP003746">
    <property type="protein sequence ID" value="AFU97426.1"/>
    <property type="molecule type" value="Genomic_DNA"/>
</dbReference>
<evidence type="ECO:0000256" key="1">
    <source>
        <dbReference type="SAM" id="MobiDB-lite"/>
    </source>
</evidence>
<dbReference type="Proteomes" id="UP000000466">
    <property type="component" value="Chromosome"/>
</dbReference>
<dbReference type="HOGENOM" id="CLU_150108_1_0_6"/>
<dbReference type="STRING" id="1117647.M5M_00965"/>
<evidence type="ECO:0000313" key="2">
    <source>
        <dbReference type="EMBL" id="AFU97426.1"/>
    </source>
</evidence>
<dbReference type="KEGG" id="saga:M5M_00965"/>
<reference evidence="2 3" key="1">
    <citation type="journal article" date="2013" name="Genome Announc.">
        <title>Complete genome sequence of Simiduia agarivorans SA1(T), a marine bacterium able to degrade a variety of polysaccharides.</title>
        <authorList>
            <person name="Lin S.Y."/>
            <person name="Shieh W.Y."/>
            <person name="Chen J.S."/>
            <person name="Tang S.L."/>
        </authorList>
    </citation>
    <scope>NUCLEOTIDE SEQUENCE [LARGE SCALE GENOMIC DNA]</scope>
    <source>
        <strain evidence="3">DSM 21679 / JCM 13881 / BCRC 17597 / SA1</strain>
    </source>
</reference>
<proteinExistence type="predicted"/>
<sequence>MNYEQLLDSLTPEIYQNLKRAVELGKWPDGRVLSADQKETCMQAIIAYEHKHLPPEQHTGYIPPKNHDHCGGEGDVAEPEAEKPLTWKH</sequence>
<feature type="compositionally biased region" description="Basic and acidic residues" evidence="1">
    <location>
        <begin position="80"/>
        <end position="89"/>
    </location>
</feature>
<dbReference type="eggNOG" id="COG3139">
    <property type="taxonomic scope" value="Bacteria"/>
</dbReference>
<gene>
    <name evidence="2" type="ordered locus">M5M_00965</name>
</gene>
<protein>
    <recommendedName>
        <fullName evidence="4">DUF1315 domain-containing protein</fullName>
    </recommendedName>
</protein>
<evidence type="ECO:0008006" key="4">
    <source>
        <dbReference type="Google" id="ProtNLM"/>
    </source>
</evidence>
<feature type="region of interest" description="Disordered" evidence="1">
    <location>
        <begin position="55"/>
        <end position="89"/>
    </location>
</feature>
<keyword evidence="3" id="KW-1185">Reference proteome</keyword>
<dbReference type="Pfam" id="PF07023">
    <property type="entry name" value="DUF1315"/>
    <property type="match status" value="1"/>
</dbReference>
<organism evidence="2 3">
    <name type="scientific">Simiduia agarivorans (strain DSM 21679 / JCM 13881 / BCRC 17597 / SA1)</name>
    <dbReference type="NCBI Taxonomy" id="1117647"/>
    <lineage>
        <taxon>Bacteria</taxon>
        <taxon>Pseudomonadati</taxon>
        <taxon>Pseudomonadota</taxon>
        <taxon>Gammaproteobacteria</taxon>
        <taxon>Cellvibrionales</taxon>
        <taxon>Cellvibrionaceae</taxon>
        <taxon>Simiduia</taxon>
    </lineage>
</organism>
<name>K4KER1_SIMAS</name>